<dbReference type="EC" id="4.3.2.2" evidence="4"/>
<comment type="similarity">
    <text evidence="3">Belongs to the lyase 1 family. Adenylosuccinate lyase subfamily.</text>
</comment>
<dbReference type="InterPro" id="IPR020557">
    <property type="entry name" value="Fumarate_lyase_CS"/>
</dbReference>
<dbReference type="InterPro" id="IPR000362">
    <property type="entry name" value="Fumarate_lyase_fam"/>
</dbReference>
<dbReference type="PRINTS" id="PR00145">
    <property type="entry name" value="ARGSUCLYASE"/>
</dbReference>
<keyword evidence="11" id="KW-0413">Isomerase</keyword>
<feature type="domain" description="Adenylosuccinate lyase C-terminal" evidence="10">
    <location>
        <begin position="369"/>
        <end position="448"/>
    </location>
</feature>
<dbReference type="InterPro" id="IPR008948">
    <property type="entry name" value="L-Aspartase-like"/>
</dbReference>
<keyword evidence="6" id="KW-0456">Lyase</keyword>
<dbReference type="GO" id="GO:0070626">
    <property type="term" value="F:(S)-2-(5-amino-1-(5-phospho-D-ribosyl)imidazole-4-carboxamido) succinate lyase (fumarate-forming) activity"/>
    <property type="evidence" value="ECO:0007669"/>
    <property type="project" value="TreeGrafter"/>
</dbReference>
<dbReference type="RefSeq" id="WP_156847744.1">
    <property type="nucleotide sequence ID" value="NZ_CACRSK010000006.1"/>
</dbReference>
<name>A0A6N2TTI9_9BACT</name>
<dbReference type="GO" id="GO:0005829">
    <property type="term" value="C:cytosol"/>
    <property type="evidence" value="ECO:0007669"/>
    <property type="project" value="TreeGrafter"/>
</dbReference>
<dbReference type="PRINTS" id="PR00149">
    <property type="entry name" value="FUMRATELYASE"/>
</dbReference>
<dbReference type="InterPro" id="IPR022761">
    <property type="entry name" value="Fumarate_lyase_N"/>
</dbReference>
<evidence type="ECO:0000256" key="7">
    <source>
        <dbReference type="ARBA" id="ARBA00024477"/>
    </source>
</evidence>
<dbReference type="InterPro" id="IPR019468">
    <property type="entry name" value="AdenyloSucc_lyase_C"/>
</dbReference>
<dbReference type="Gene3D" id="1.20.200.10">
    <property type="entry name" value="Fumarase/aspartase (Central domain)"/>
    <property type="match status" value="1"/>
</dbReference>
<dbReference type="GO" id="GO:0016853">
    <property type="term" value="F:isomerase activity"/>
    <property type="evidence" value="ECO:0007669"/>
    <property type="project" value="UniProtKB-KW"/>
</dbReference>
<dbReference type="CDD" id="cd01597">
    <property type="entry name" value="pCLME"/>
    <property type="match status" value="1"/>
</dbReference>
<reference evidence="11" key="1">
    <citation type="submission" date="2019-11" db="EMBL/GenBank/DDBJ databases">
        <authorList>
            <person name="Feng L."/>
        </authorList>
    </citation>
    <scope>NUCLEOTIDE SEQUENCE</scope>
    <source>
        <strain evidence="11">CUreolyticusLFYP111</strain>
    </source>
</reference>
<comment type="catalytic activity">
    <reaction evidence="9">
        <text>N(6)-(1,2-dicarboxyethyl)-AMP = fumarate + AMP</text>
        <dbReference type="Rhea" id="RHEA:16853"/>
        <dbReference type="ChEBI" id="CHEBI:29806"/>
        <dbReference type="ChEBI" id="CHEBI:57567"/>
        <dbReference type="ChEBI" id="CHEBI:456215"/>
        <dbReference type="EC" id="4.3.2.2"/>
    </reaction>
    <physiologicalReaction direction="left-to-right" evidence="9">
        <dbReference type="Rhea" id="RHEA:16854"/>
    </physiologicalReaction>
</comment>
<dbReference type="PANTHER" id="PTHR43172:SF1">
    <property type="entry name" value="ADENYLOSUCCINATE LYASE"/>
    <property type="match status" value="1"/>
</dbReference>
<evidence type="ECO:0000256" key="1">
    <source>
        <dbReference type="ARBA" id="ARBA00004706"/>
    </source>
</evidence>
<evidence type="ECO:0000256" key="4">
    <source>
        <dbReference type="ARBA" id="ARBA00012339"/>
    </source>
</evidence>
<proteinExistence type="inferred from homology"/>
<dbReference type="Pfam" id="PF10397">
    <property type="entry name" value="ADSL_C"/>
    <property type="match status" value="1"/>
</dbReference>
<evidence type="ECO:0000256" key="8">
    <source>
        <dbReference type="ARBA" id="ARBA00030717"/>
    </source>
</evidence>
<evidence type="ECO:0000313" key="11">
    <source>
        <dbReference type="EMBL" id="VYT07962.1"/>
    </source>
</evidence>
<dbReference type="AlphaFoldDB" id="A0A6N2TTI9"/>
<dbReference type="InterPro" id="IPR024083">
    <property type="entry name" value="Fumarase/histidase_N"/>
</dbReference>
<protein>
    <recommendedName>
        <fullName evidence="5">Adenylosuccinate lyase</fullName>
        <ecNumber evidence="4">4.3.2.2</ecNumber>
    </recommendedName>
    <alternativeName>
        <fullName evidence="8">Adenylosuccinase</fullName>
    </alternativeName>
</protein>
<dbReference type="SUPFAM" id="SSF48557">
    <property type="entry name" value="L-aspartase-like"/>
    <property type="match status" value="1"/>
</dbReference>
<evidence type="ECO:0000259" key="10">
    <source>
        <dbReference type="SMART" id="SM00998"/>
    </source>
</evidence>
<organism evidence="11">
    <name type="scientific">Campylobacter ureolyticus</name>
    <dbReference type="NCBI Taxonomy" id="827"/>
    <lineage>
        <taxon>Bacteria</taxon>
        <taxon>Pseudomonadati</taxon>
        <taxon>Campylobacterota</taxon>
        <taxon>Epsilonproteobacteria</taxon>
        <taxon>Campylobacterales</taxon>
        <taxon>Campylobacteraceae</taxon>
        <taxon>Campylobacter</taxon>
    </lineage>
</organism>
<dbReference type="SMART" id="SM00998">
    <property type="entry name" value="ADSL_C"/>
    <property type="match status" value="1"/>
</dbReference>
<comment type="pathway">
    <text evidence="1">Purine metabolism; IMP biosynthesis via de novo pathway; 5-amino-1-(5-phospho-D-ribosyl)imidazole-4-carboxamide from 5-amino-1-(5-phospho-D-ribosyl)imidazole-4-carboxylate: step 2/2.</text>
</comment>
<dbReference type="PROSITE" id="PS00163">
    <property type="entry name" value="FUMARATE_LYASES"/>
    <property type="match status" value="1"/>
</dbReference>
<dbReference type="EMBL" id="CACRSK010000006">
    <property type="protein sequence ID" value="VYT07962.1"/>
    <property type="molecule type" value="Genomic_DNA"/>
</dbReference>
<gene>
    <name evidence="11" type="primary">pcaB</name>
    <name evidence="11" type="ORF">CULFYP111_01493</name>
</gene>
<evidence type="ECO:0000256" key="5">
    <source>
        <dbReference type="ARBA" id="ARBA00017058"/>
    </source>
</evidence>
<dbReference type="GO" id="GO:0044208">
    <property type="term" value="P:'de novo' AMP biosynthetic process"/>
    <property type="evidence" value="ECO:0007669"/>
    <property type="project" value="UniProtKB-UniPathway"/>
</dbReference>
<dbReference type="GO" id="GO:0006189">
    <property type="term" value="P:'de novo' IMP biosynthetic process"/>
    <property type="evidence" value="ECO:0007669"/>
    <property type="project" value="UniProtKB-UniPathway"/>
</dbReference>
<dbReference type="NCBIfam" id="TIGR00928">
    <property type="entry name" value="purB"/>
    <property type="match status" value="1"/>
</dbReference>
<evidence type="ECO:0000256" key="2">
    <source>
        <dbReference type="ARBA" id="ARBA00004734"/>
    </source>
</evidence>
<comment type="catalytic activity">
    <reaction evidence="7">
        <text>(2S)-2-[5-amino-1-(5-phospho-beta-D-ribosyl)imidazole-4-carboxamido]succinate = 5-amino-1-(5-phospho-beta-D-ribosyl)imidazole-4-carboxamide + fumarate</text>
        <dbReference type="Rhea" id="RHEA:23920"/>
        <dbReference type="ChEBI" id="CHEBI:29806"/>
        <dbReference type="ChEBI" id="CHEBI:58443"/>
        <dbReference type="ChEBI" id="CHEBI:58475"/>
        <dbReference type="EC" id="4.3.2.2"/>
    </reaction>
    <physiologicalReaction direction="left-to-right" evidence="7">
        <dbReference type="Rhea" id="RHEA:23921"/>
    </physiologicalReaction>
</comment>
<dbReference type="Gene3D" id="1.10.275.10">
    <property type="entry name" value="Fumarase/aspartase (N-terminal domain)"/>
    <property type="match status" value="1"/>
</dbReference>
<comment type="pathway">
    <text evidence="2">Purine metabolism; AMP biosynthesis via de novo pathway; AMP from IMP: step 2/2.</text>
</comment>
<dbReference type="PANTHER" id="PTHR43172">
    <property type="entry name" value="ADENYLOSUCCINATE LYASE"/>
    <property type="match status" value="1"/>
</dbReference>
<dbReference type="UniPathway" id="UPA00075">
    <property type="reaction ID" value="UER00336"/>
</dbReference>
<evidence type="ECO:0000256" key="6">
    <source>
        <dbReference type="ARBA" id="ARBA00023239"/>
    </source>
</evidence>
<dbReference type="Gene3D" id="1.10.40.30">
    <property type="entry name" value="Fumarase/aspartase (C-terminal domain)"/>
    <property type="match status" value="1"/>
</dbReference>
<dbReference type="InterPro" id="IPR004769">
    <property type="entry name" value="Pur_lyase"/>
</dbReference>
<evidence type="ECO:0000256" key="3">
    <source>
        <dbReference type="ARBA" id="ARBA00008273"/>
    </source>
</evidence>
<evidence type="ECO:0000256" key="9">
    <source>
        <dbReference type="ARBA" id="ARBA00049115"/>
    </source>
</evidence>
<sequence length="456" mass="51430">MSNSSMIASSIDSAVFGVLFSSEVMKKVFSDENRVQKWLDTEAALARAQAKLGIIKPCRAEQITKFADAKLLNIDAIGENYKSSITIVPLLKEFKKVFDDDSGEFVHWGATSQDIMDNGLVLQIKEAIEILEKLLTKTYEDALNLAKKYKNTVMAGRTHVIHALPITFGFKVAMWAQEIRRNLDRLKEAKPRVLTGQLSGAVGTMASQEGKGLEMQRLMMEDLGLNVPVISWHPSRDNMAEYISVLALIAGTIGRISKEILSLQRTEICEVEESFFMGKVGSSTMPHKRNPQVCENIIALARIVRYQAPLMVEAMWCENERDWGCELNEWDAIPKASIHLAAALEKQNDVLENLIVYPENMKENLNKLKGAMLSEAVMLHLGEKIGRMHAHEIVYEACMKAFKDKTEVIDTLLEKEAVKENFTRKELEDIMKPEFYTGLSAEFVDRVLDDSKSFFK</sequence>
<accession>A0A6N2TTI9</accession>
<dbReference type="Pfam" id="PF00206">
    <property type="entry name" value="Lyase_1"/>
    <property type="match status" value="1"/>
</dbReference>
<dbReference type="GO" id="GO:0004018">
    <property type="term" value="F:N6-(1,2-dicarboxyethyl)AMP AMP-lyase (fumarate-forming) activity"/>
    <property type="evidence" value="ECO:0007669"/>
    <property type="project" value="InterPro"/>
</dbReference>
<dbReference type="UniPathway" id="UPA00074">
    <property type="reaction ID" value="UER00132"/>
</dbReference>